<proteinExistence type="predicted"/>
<gene>
    <name evidence="2" type="ORF">ACJRO7_022959</name>
</gene>
<evidence type="ECO:0008006" key="4">
    <source>
        <dbReference type="Google" id="ProtNLM"/>
    </source>
</evidence>
<name>A0ABD3K6Z7_EUCGL</name>
<keyword evidence="3" id="KW-1185">Reference proteome</keyword>
<reference evidence="2 3" key="1">
    <citation type="submission" date="2024-11" db="EMBL/GenBank/DDBJ databases">
        <title>Chromosome-level genome assembly of Eucalyptus globulus Labill. provides insights into its genome evolution.</title>
        <authorList>
            <person name="Li X."/>
        </authorList>
    </citation>
    <scope>NUCLEOTIDE SEQUENCE [LARGE SCALE GENOMIC DNA]</scope>
    <source>
        <strain evidence="2">CL2024</strain>
        <tissue evidence="2">Fresh tender leaves</tissue>
    </source>
</reference>
<comment type="caution">
    <text evidence="2">The sequence shown here is derived from an EMBL/GenBank/DDBJ whole genome shotgun (WGS) entry which is preliminary data.</text>
</comment>
<feature type="region of interest" description="Disordered" evidence="1">
    <location>
        <begin position="55"/>
        <end position="77"/>
    </location>
</feature>
<protein>
    <recommendedName>
        <fullName evidence="4">BED-type domain-containing protein</fullName>
    </recommendedName>
</protein>
<evidence type="ECO:0000256" key="1">
    <source>
        <dbReference type="SAM" id="MobiDB-lite"/>
    </source>
</evidence>
<dbReference type="AlphaFoldDB" id="A0ABD3K6Z7"/>
<sequence length="120" mass="12886">MLEVLPNKHWSCNFCGNSYAGSATRIKAHLAGVGGYGINDCKDVNGRVRSEARKAMKGKTVVESSSRPDNDEVGLHQPVIASNEDGRPVIASNEDGRRETSFVAMPYLSSNAISNTPSSF</sequence>
<evidence type="ECO:0000313" key="3">
    <source>
        <dbReference type="Proteomes" id="UP001634007"/>
    </source>
</evidence>
<dbReference type="Proteomes" id="UP001634007">
    <property type="component" value="Unassembled WGS sequence"/>
</dbReference>
<organism evidence="2 3">
    <name type="scientific">Eucalyptus globulus</name>
    <name type="common">Tasmanian blue gum</name>
    <dbReference type="NCBI Taxonomy" id="34317"/>
    <lineage>
        <taxon>Eukaryota</taxon>
        <taxon>Viridiplantae</taxon>
        <taxon>Streptophyta</taxon>
        <taxon>Embryophyta</taxon>
        <taxon>Tracheophyta</taxon>
        <taxon>Spermatophyta</taxon>
        <taxon>Magnoliopsida</taxon>
        <taxon>eudicotyledons</taxon>
        <taxon>Gunneridae</taxon>
        <taxon>Pentapetalae</taxon>
        <taxon>rosids</taxon>
        <taxon>malvids</taxon>
        <taxon>Myrtales</taxon>
        <taxon>Myrtaceae</taxon>
        <taxon>Myrtoideae</taxon>
        <taxon>Eucalypteae</taxon>
        <taxon>Eucalyptus</taxon>
    </lineage>
</organism>
<dbReference type="EMBL" id="JBJKBG010000006">
    <property type="protein sequence ID" value="KAL3733522.1"/>
    <property type="molecule type" value="Genomic_DNA"/>
</dbReference>
<evidence type="ECO:0000313" key="2">
    <source>
        <dbReference type="EMBL" id="KAL3733522.1"/>
    </source>
</evidence>
<accession>A0ABD3K6Z7</accession>